<organism evidence="6 7">
    <name type="scientific">Parabacteroides distasonis</name>
    <dbReference type="NCBI Taxonomy" id="823"/>
    <lineage>
        <taxon>Bacteria</taxon>
        <taxon>Pseudomonadati</taxon>
        <taxon>Bacteroidota</taxon>
        <taxon>Bacteroidia</taxon>
        <taxon>Bacteroidales</taxon>
        <taxon>Tannerellaceae</taxon>
        <taxon>Parabacteroides</taxon>
    </lineage>
</organism>
<dbReference type="Gene3D" id="3.30.470.20">
    <property type="entry name" value="ATP-grasp fold, B domain"/>
    <property type="match status" value="1"/>
</dbReference>
<dbReference type="Pfam" id="PF15632">
    <property type="entry name" value="ATPgrasp_Ter"/>
    <property type="match status" value="1"/>
</dbReference>
<dbReference type="PROSITE" id="PS50975">
    <property type="entry name" value="ATP_GRASP"/>
    <property type="match status" value="1"/>
</dbReference>
<evidence type="ECO:0000313" key="7">
    <source>
        <dbReference type="Proteomes" id="UP000461276"/>
    </source>
</evidence>
<evidence type="ECO:0000256" key="2">
    <source>
        <dbReference type="ARBA" id="ARBA00022741"/>
    </source>
</evidence>
<evidence type="ECO:0000259" key="5">
    <source>
        <dbReference type="PROSITE" id="PS50975"/>
    </source>
</evidence>
<dbReference type="Gene3D" id="3.30.1490.20">
    <property type="entry name" value="ATP-grasp fold, A domain"/>
    <property type="match status" value="1"/>
</dbReference>
<evidence type="ECO:0000256" key="1">
    <source>
        <dbReference type="ARBA" id="ARBA00022598"/>
    </source>
</evidence>
<protein>
    <submittedName>
        <fullName evidence="6">ATP-grasp domain-containing protein</fullName>
    </submittedName>
</protein>
<keyword evidence="1" id="KW-0436">Ligase</keyword>
<dbReference type="Gene3D" id="3.40.50.20">
    <property type="match status" value="1"/>
</dbReference>
<feature type="domain" description="ATP-grasp" evidence="5">
    <location>
        <begin position="121"/>
        <end position="321"/>
    </location>
</feature>
<keyword evidence="2 4" id="KW-0547">Nucleotide-binding</keyword>
<dbReference type="InterPro" id="IPR013815">
    <property type="entry name" value="ATP_grasp_subdomain_1"/>
</dbReference>
<proteinExistence type="predicted"/>
<accession>A0A7K0GS19</accession>
<evidence type="ECO:0000256" key="4">
    <source>
        <dbReference type="PROSITE-ProRule" id="PRU00409"/>
    </source>
</evidence>
<dbReference type="SUPFAM" id="SSF56059">
    <property type="entry name" value="Glutathione synthetase ATP-binding domain-like"/>
    <property type="match status" value="1"/>
</dbReference>
<sequence>MRDIVVLSSACGAFFMPGFFKCLKANKERNIKIVGCDISNDPAMNLLVDKYYQVPKYTDSNFVDVLLNICKNEKVDVFFPHISMELPSILKRMDDFKKLDVKVAISNNETLEIANSKYQLYEFMKDKGLVVPKYFLVDSAKTLRNRIGELGYPQKPVCVKMTQNSGSRGVRIVRANLSKSDLFMHEKPSSQNVTLEEMYEIIDGCQPIPEMIAMEFLPGVEYTVDLLAAQGKTLYIAGRRNTTSSMSIAQSCVVEKKSDAYQLCKDIVRELNLDGNIGFDFMLDENDTPWLTDLNPRVTATIVLYAGAGLNLPYLRVKQLLGEELPPIEIKYGTKLLRKYWDILYNEDGLIKL</sequence>
<dbReference type="InterPro" id="IPR011761">
    <property type="entry name" value="ATP-grasp"/>
</dbReference>
<dbReference type="Proteomes" id="UP000461276">
    <property type="component" value="Unassembled WGS sequence"/>
</dbReference>
<dbReference type="RefSeq" id="WP_154394939.1">
    <property type="nucleotide sequence ID" value="NZ_WKMY01000002.1"/>
</dbReference>
<dbReference type="GO" id="GO:0005524">
    <property type="term" value="F:ATP binding"/>
    <property type="evidence" value="ECO:0007669"/>
    <property type="project" value="UniProtKB-UniRule"/>
</dbReference>
<dbReference type="GO" id="GO:0046872">
    <property type="term" value="F:metal ion binding"/>
    <property type="evidence" value="ECO:0007669"/>
    <property type="project" value="InterPro"/>
</dbReference>
<dbReference type="PANTHER" id="PTHR43055">
    <property type="entry name" value="FORMATE-DEPENDENT PHOSPHORIBOSYLGLYCINAMIDE FORMYLTRANSFERASE"/>
    <property type="match status" value="1"/>
</dbReference>
<reference evidence="6 7" key="1">
    <citation type="journal article" date="2019" name="Nat. Med.">
        <title>A library of human gut bacterial isolates paired with longitudinal multiomics data enables mechanistic microbiome research.</title>
        <authorList>
            <person name="Poyet M."/>
            <person name="Groussin M."/>
            <person name="Gibbons S.M."/>
            <person name="Avila-Pacheco J."/>
            <person name="Jiang X."/>
            <person name="Kearney S.M."/>
            <person name="Perrotta A.R."/>
            <person name="Berdy B."/>
            <person name="Zhao S."/>
            <person name="Lieberman T.D."/>
            <person name="Swanson P.K."/>
            <person name="Smith M."/>
            <person name="Roesemann S."/>
            <person name="Alexander J.E."/>
            <person name="Rich S.A."/>
            <person name="Livny J."/>
            <person name="Vlamakis H."/>
            <person name="Clish C."/>
            <person name="Bullock K."/>
            <person name="Deik A."/>
            <person name="Scott J."/>
            <person name="Pierce K.A."/>
            <person name="Xavier R.J."/>
            <person name="Alm E.J."/>
        </authorList>
    </citation>
    <scope>NUCLEOTIDE SEQUENCE [LARGE SCALE GENOMIC DNA]</scope>
    <source>
        <strain evidence="6 7">BIOML-A9</strain>
    </source>
</reference>
<comment type="caution">
    <text evidence="6">The sequence shown here is derived from an EMBL/GenBank/DDBJ whole genome shotgun (WGS) entry which is preliminary data.</text>
</comment>
<gene>
    <name evidence="6" type="ORF">GKD67_04970</name>
</gene>
<dbReference type="EMBL" id="WKMY01000002">
    <property type="protein sequence ID" value="MRY92596.1"/>
    <property type="molecule type" value="Genomic_DNA"/>
</dbReference>
<dbReference type="AlphaFoldDB" id="A0A7K0GS19"/>
<dbReference type="PANTHER" id="PTHR43055:SF1">
    <property type="entry name" value="FORMATE-DEPENDENT PHOSPHORIBOSYLGLYCINAMIDE FORMYLTRANSFERASE"/>
    <property type="match status" value="1"/>
</dbReference>
<name>A0A7K0GS19_PARDI</name>
<evidence type="ECO:0000313" key="6">
    <source>
        <dbReference type="EMBL" id="MRY92596.1"/>
    </source>
</evidence>
<keyword evidence="3 4" id="KW-0067">ATP-binding</keyword>
<dbReference type="Pfam" id="PF21360">
    <property type="entry name" value="PylC-like_N"/>
    <property type="match status" value="1"/>
</dbReference>
<dbReference type="GO" id="GO:0016874">
    <property type="term" value="F:ligase activity"/>
    <property type="evidence" value="ECO:0007669"/>
    <property type="project" value="UniProtKB-KW"/>
</dbReference>
<dbReference type="GO" id="GO:0005829">
    <property type="term" value="C:cytosol"/>
    <property type="evidence" value="ECO:0007669"/>
    <property type="project" value="TreeGrafter"/>
</dbReference>
<dbReference type="InterPro" id="IPR048764">
    <property type="entry name" value="PylC_N"/>
</dbReference>
<evidence type="ECO:0000256" key="3">
    <source>
        <dbReference type="ARBA" id="ARBA00022840"/>
    </source>
</evidence>